<accession>A0A165NFD7</accession>
<dbReference type="OrthoDB" id="2844016at2759"/>
<protein>
    <recommendedName>
        <fullName evidence="4">Lytic polysaccharide monooxygenase</fullName>
    </recommendedName>
</protein>
<feature type="chain" id="PRO_5007863125" description="Lytic polysaccharide monooxygenase" evidence="1">
    <location>
        <begin position="18"/>
        <end position="206"/>
    </location>
</feature>
<gene>
    <name evidence="2" type="ORF">DAEQUDRAFT_767581</name>
</gene>
<feature type="signal peptide" evidence="1">
    <location>
        <begin position="1"/>
        <end position="17"/>
    </location>
</feature>
<evidence type="ECO:0000313" key="2">
    <source>
        <dbReference type="EMBL" id="KZT66901.1"/>
    </source>
</evidence>
<evidence type="ECO:0000256" key="1">
    <source>
        <dbReference type="SAM" id="SignalP"/>
    </source>
</evidence>
<organism evidence="2 3">
    <name type="scientific">Daedalea quercina L-15889</name>
    <dbReference type="NCBI Taxonomy" id="1314783"/>
    <lineage>
        <taxon>Eukaryota</taxon>
        <taxon>Fungi</taxon>
        <taxon>Dikarya</taxon>
        <taxon>Basidiomycota</taxon>
        <taxon>Agaricomycotina</taxon>
        <taxon>Agaricomycetes</taxon>
        <taxon>Polyporales</taxon>
        <taxon>Fomitopsis</taxon>
    </lineage>
</organism>
<dbReference type="AlphaFoldDB" id="A0A165NFD7"/>
<evidence type="ECO:0000313" key="3">
    <source>
        <dbReference type="Proteomes" id="UP000076727"/>
    </source>
</evidence>
<dbReference type="EMBL" id="KV429082">
    <property type="protein sequence ID" value="KZT66901.1"/>
    <property type="molecule type" value="Genomic_DNA"/>
</dbReference>
<sequence>MFVFASLLSLFAASVSAMPTLSIRQNGASCTGLADGSTDSPLYNFTLAAYNTTSSNTNSTGAPLVLGWGPAGTSPAASERAISTYAAWHSDEWPYFTLSDGALYPVPGPDESGLGAYDFEVAPGQEVAFYVTTHESNPEPALIYCAAAHDGYLVLAVNNDADHFSLCQATSSWSNTVLVYEASANNTNYNYSTCYPVQVNIIALDA</sequence>
<evidence type="ECO:0008006" key="4">
    <source>
        <dbReference type="Google" id="ProtNLM"/>
    </source>
</evidence>
<keyword evidence="3" id="KW-1185">Reference proteome</keyword>
<dbReference type="Proteomes" id="UP000076727">
    <property type="component" value="Unassembled WGS sequence"/>
</dbReference>
<reference evidence="2 3" key="1">
    <citation type="journal article" date="2016" name="Mol. Biol. Evol.">
        <title>Comparative Genomics of Early-Diverging Mushroom-Forming Fungi Provides Insights into the Origins of Lignocellulose Decay Capabilities.</title>
        <authorList>
            <person name="Nagy L.G."/>
            <person name="Riley R."/>
            <person name="Tritt A."/>
            <person name="Adam C."/>
            <person name="Daum C."/>
            <person name="Floudas D."/>
            <person name="Sun H."/>
            <person name="Yadav J.S."/>
            <person name="Pangilinan J."/>
            <person name="Larsson K.H."/>
            <person name="Matsuura K."/>
            <person name="Barry K."/>
            <person name="Labutti K."/>
            <person name="Kuo R."/>
            <person name="Ohm R.A."/>
            <person name="Bhattacharya S.S."/>
            <person name="Shirouzu T."/>
            <person name="Yoshinaga Y."/>
            <person name="Martin F.M."/>
            <person name="Grigoriev I.V."/>
            <person name="Hibbett D.S."/>
        </authorList>
    </citation>
    <scope>NUCLEOTIDE SEQUENCE [LARGE SCALE GENOMIC DNA]</scope>
    <source>
        <strain evidence="2 3">L-15889</strain>
    </source>
</reference>
<proteinExistence type="predicted"/>
<name>A0A165NFD7_9APHY</name>
<keyword evidence="1" id="KW-0732">Signal</keyword>